<evidence type="ECO:0000313" key="2">
    <source>
        <dbReference type="EMBL" id="TKC05120.1"/>
    </source>
</evidence>
<dbReference type="AlphaFoldDB" id="A0A4U1CF13"/>
<dbReference type="Proteomes" id="UP000307244">
    <property type="component" value="Unassembled WGS sequence"/>
</dbReference>
<keyword evidence="1" id="KW-0732">Signal</keyword>
<gene>
    <name evidence="2" type="ORF">FA047_15270</name>
</gene>
<name>A0A4U1CF13_9SPHI</name>
<dbReference type="OrthoDB" id="9766256at2"/>
<feature type="chain" id="PRO_5020761848" evidence="1">
    <location>
        <begin position="22"/>
        <end position="504"/>
    </location>
</feature>
<accession>A0A4U1CF13</accession>
<evidence type="ECO:0000313" key="3">
    <source>
        <dbReference type="Proteomes" id="UP000307244"/>
    </source>
</evidence>
<proteinExistence type="predicted"/>
<dbReference type="EMBL" id="SWBQ01000004">
    <property type="protein sequence ID" value="TKC05120.1"/>
    <property type="molecule type" value="Genomic_DNA"/>
</dbReference>
<protein>
    <submittedName>
        <fullName evidence="2">SusD/RagB family nutrient-binding outer membrane lipoprotein</fullName>
    </submittedName>
</protein>
<dbReference type="PROSITE" id="PS51257">
    <property type="entry name" value="PROKAR_LIPOPROTEIN"/>
    <property type="match status" value="1"/>
</dbReference>
<dbReference type="InterPro" id="IPR011990">
    <property type="entry name" value="TPR-like_helical_dom_sf"/>
</dbReference>
<reference evidence="2 3" key="1">
    <citation type="submission" date="2019-04" db="EMBL/GenBank/DDBJ databases">
        <title>Pedobacter sp. RP-3-15 sp. nov., isolated from Arctic soil.</title>
        <authorList>
            <person name="Dahal R.H."/>
            <person name="Kim D.-U."/>
        </authorList>
    </citation>
    <scope>NUCLEOTIDE SEQUENCE [LARGE SCALE GENOMIC DNA]</scope>
    <source>
        <strain evidence="2 3">RP-3-15</strain>
    </source>
</reference>
<comment type="caution">
    <text evidence="2">The sequence shown here is derived from an EMBL/GenBank/DDBJ whole genome shotgun (WGS) entry which is preliminary data.</text>
</comment>
<evidence type="ECO:0000256" key="1">
    <source>
        <dbReference type="SAM" id="SignalP"/>
    </source>
</evidence>
<dbReference type="InterPro" id="IPR041662">
    <property type="entry name" value="SusD-like_2"/>
</dbReference>
<dbReference type="SUPFAM" id="SSF48452">
    <property type="entry name" value="TPR-like"/>
    <property type="match status" value="1"/>
</dbReference>
<organism evidence="2 3">
    <name type="scientific">Pedobacter frigoris</name>
    <dbReference type="NCBI Taxonomy" id="2571272"/>
    <lineage>
        <taxon>Bacteria</taxon>
        <taxon>Pseudomonadati</taxon>
        <taxon>Bacteroidota</taxon>
        <taxon>Sphingobacteriia</taxon>
        <taxon>Sphingobacteriales</taxon>
        <taxon>Sphingobacteriaceae</taxon>
        <taxon>Pedobacter</taxon>
    </lineage>
</organism>
<dbReference type="RefSeq" id="WP_136836939.1">
    <property type="nucleotide sequence ID" value="NZ_SWBQ01000004.1"/>
</dbReference>
<feature type="signal peptide" evidence="1">
    <location>
        <begin position="1"/>
        <end position="21"/>
    </location>
</feature>
<keyword evidence="3" id="KW-1185">Reference proteome</keyword>
<sequence>MKNIIKTIPVLLLVVATSCSKLDINVNPVNPVTAPTSLRLPAILGNMAYHNYSHARFSAYHAFYITNRLNTSKIEALWNYNDVTRLGAWRWHYFDVGSNCKGMIETAQIEGSYNYMGVGKIMLAYSYLTATDSFGDMPFKEAYSGSFNPVYDTQQAVYEGIAQLLEDGLADLAKAGPSDKRMDATSDLIFQGDVSKWAAFAKAVKARMYLHTANFDNGYDRTLNTVNDALNTFSDAIFYYPKGATREWEMNLWGPKVASPEWNFADIRNSLVESMHTDFLMNYLTVNENGLVHDPRLYKLTTPGANNKYLSARASEGTSTAGLPTGTTMADFANLYNGFWTANDSPLPFILKEELYFIKAEVAFKKEDKPTAHEAYKAGIEANLRRLGVSEQDITAYMGSSKVISSAGNLKISDIMMQKYVALYLQPETWVDMRRYGYSATAYPGIYYPKNALAEWQGKWIQRLPYDKQTEYIYNPREIERLGAGARSWTFTPVWWAEQSQLKN</sequence>
<dbReference type="Gene3D" id="1.25.40.390">
    <property type="match status" value="1"/>
</dbReference>
<keyword evidence="2" id="KW-0449">Lipoprotein</keyword>
<dbReference type="Pfam" id="PF12771">
    <property type="entry name" value="SusD-like_2"/>
    <property type="match status" value="1"/>
</dbReference>